<evidence type="ECO:0000256" key="1">
    <source>
        <dbReference type="SAM" id="Phobius"/>
    </source>
</evidence>
<accession>A0A7C4XU80</accession>
<dbReference type="AlphaFoldDB" id="A0A7C4XU80"/>
<keyword evidence="1" id="KW-0472">Membrane</keyword>
<comment type="caution">
    <text evidence="2">The sequence shown here is derived from an EMBL/GenBank/DDBJ whole genome shotgun (WGS) entry which is preliminary data.</text>
</comment>
<feature type="transmembrane region" description="Helical" evidence="1">
    <location>
        <begin position="31"/>
        <end position="50"/>
    </location>
</feature>
<gene>
    <name evidence="2" type="ORF">ENR63_03500</name>
</gene>
<dbReference type="EMBL" id="DSRT01000188">
    <property type="protein sequence ID" value="HGW29960.1"/>
    <property type="molecule type" value="Genomic_DNA"/>
</dbReference>
<sequence>MIQIINLVFGLLWLFKGEMTIGKNKRVKPSVAKGIGAMLILAAIVTAIIPAFDDSGTLSCGIGLFAPVLAIVIGLANAENKSAENKAQTSSQSVSAQKFVVIDSRSDEQKQIARNAQEGLGFDPIIEKLINELVEIGRTDGFISKEPGGKFDENHHHTRAREIGEELNRTGGFILMQKVHYRVGALVTPAIQRGSHPITGSSGSLDLAWNGIGDWRG</sequence>
<keyword evidence="1" id="KW-0812">Transmembrane</keyword>
<name>A0A7C4XU80_UNCKA</name>
<reference evidence="2" key="1">
    <citation type="journal article" date="2020" name="mSystems">
        <title>Genome- and Community-Level Interaction Insights into Carbon Utilization and Element Cycling Functions of Hydrothermarchaeota in Hydrothermal Sediment.</title>
        <authorList>
            <person name="Zhou Z."/>
            <person name="Liu Y."/>
            <person name="Xu W."/>
            <person name="Pan J."/>
            <person name="Luo Z.H."/>
            <person name="Li M."/>
        </authorList>
    </citation>
    <scope>NUCLEOTIDE SEQUENCE [LARGE SCALE GENOMIC DNA]</scope>
    <source>
        <strain evidence="2">SpSt-417</strain>
    </source>
</reference>
<proteinExistence type="predicted"/>
<feature type="transmembrane region" description="Helical" evidence="1">
    <location>
        <begin position="56"/>
        <end position="76"/>
    </location>
</feature>
<organism evidence="2">
    <name type="scientific">candidate division WWE3 bacterium</name>
    <dbReference type="NCBI Taxonomy" id="2053526"/>
    <lineage>
        <taxon>Bacteria</taxon>
        <taxon>Katanobacteria</taxon>
    </lineage>
</organism>
<keyword evidence="1" id="KW-1133">Transmembrane helix</keyword>
<protein>
    <submittedName>
        <fullName evidence="2">Uncharacterized protein</fullName>
    </submittedName>
</protein>
<evidence type="ECO:0000313" key="2">
    <source>
        <dbReference type="EMBL" id="HGW29960.1"/>
    </source>
</evidence>